<gene>
    <name evidence="1" type="ORF">COV09_01030</name>
</gene>
<sequence length="192" mass="20703">MTPSKSSAGFALLYAVLLTSVVLTVGLGLSSILRKQIILSSTGAASQQAYYAANTAKECIIQWGFNGYYAADDPGTILRVFGSWVRVAGPDGELTYRYDPPDSSDNEIYCGDGVALTVPEPSANNDGSSDPDYLFRLFVFDEFEINGTCAQAVFESRPGNKSKVTATGYNLDCDNIDNPRQVERQIVDIGSL</sequence>
<evidence type="ECO:0000313" key="2">
    <source>
        <dbReference type="Proteomes" id="UP000230906"/>
    </source>
</evidence>
<comment type="caution">
    <text evidence="1">The sequence shown here is derived from an EMBL/GenBank/DDBJ whole genome shotgun (WGS) entry which is preliminary data.</text>
</comment>
<name>A0A2H0RG25_9BACT</name>
<reference evidence="1 2" key="1">
    <citation type="submission" date="2017-09" db="EMBL/GenBank/DDBJ databases">
        <title>Depth-based differentiation of microbial function through sediment-hosted aquifers and enrichment of novel symbionts in the deep terrestrial subsurface.</title>
        <authorList>
            <person name="Probst A.J."/>
            <person name="Ladd B."/>
            <person name="Jarett J.K."/>
            <person name="Geller-Mcgrath D.E."/>
            <person name="Sieber C.M."/>
            <person name="Emerson J.B."/>
            <person name="Anantharaman K."/>
            <person name="Thomas B.C."/>
            <person name="Malmstrom R."/>
            <person name="Stieglmeier M."/>
            <person name="Klingl A."/>
            <person name="Woyke T."/>
            <person name="Ryan C.M."/>
            <person name="Banfield J.F."/>
        </authorList>
    </citation>
    <scope>NUCLEOTIDE SEQUENCE [LARGE SCALE GENOMIC DNA]</scope>
    <source>
        <strain evidence="1">CG10_big_fil_rev_8_21_14_0_10_50_13</strain>
    </source>
</reference>
<dbReference type="EMBL" id="PCYJ01000016">
    <property type="protein sequence ID" value="PIR45511.1"/>
    <property type="molecule type" value="Genomic_DNA"/>
</dbReference>
<evidence type="ECO:0008006" key="3">
    <source>
        <dbReference type="Google" id="ProtNLM"/>
    </source>
</evidence>
<dbReference type="AlphaFoldDB" id="A0A2H0RG25"/>
<protein>
    <recommendedName>
        <fullName evidence="3">Type 4 fimbrial biogenesis protein PilX N-terminal domain-containing protein</fullName>
    </recommendedName>
</protein>
<dbReference type="Proteomes" id="UP000230906">
    <property type="component" value="Unassembled WGS sequence"/>
</dbReference>
<accession>A0A2H0RG25</accession>
<evidence type="ECO:0000313" key="1">
    <source>
        <dbReference type="EMBL" id="PIR45511.1"/>
    </source>
</evidence>
<organism evidence="1 2">
    <name type="scientific">Candidatus Vogelbacteria bacterium CG10_big_fil_rev_8_21_14_0_10_50_13</name>
    <dbReference type="NCBI Taxonomy" id="1975044"/>
    <lineage>
        <taxon>Bacteria</taxon>
        <taxon>Candidatus Vogeliibacteriota</taxon>
    </lineage>
</organism>
<proteinExistence type="predicted"/>